<proteinExistence type="predicted"/>
<dbReference type="Proteomes" id="UP000789525">
    <property type="component" value="Unassembled WGS sequence"/>
</dbReference>
<evidence type="ECO:0000313" key="1">
    <source>
        <dbReference type="EMBL" id="CAG8465044.1"/>
    </source>
</evidence>
<name>A0ACA9KCP8_9GLOM</name>
<evidence type="ECO:0000313" key="2">
    <source>
        <dbReference type="Proteomes" id="UP000789525"/>
    </source>
</evidence>
<protein>
    <submittedName>
        <fullName evidence="1">16276_t:CDS:1</fullName>
    </submittedName>
</protein>
<organism evidence="1 2">
    <name type="scientific">Acaulospora colombiana</name>
    <dbReference type="NCBI Taxonomy" id="27376"/>
    <lineage>
        <taxon>Eukaryota</taxon>
        <taxon>Fungi</taxon>
        <taxon>Fungi incertae sedis</taxon>
        <taxon>Mucoromycota</taxon>
        <taxon>Glomeromycotina</taxon>
        <taxon>Glomeromycetes</taxon>
        <taxon>Diversisporales</taxon>
        <taxon>Acaulosporaceae</taxon>
        <taxon>Acaulospora</taxon>
    </lineage>
</organism>
<gene>
    <name evidence="1" type="ORF">ACOLOM_LOCUS1338</name>
</gene>
<comment type="caution">
    <text evidence="1">The sequence shown here is derived from an EMBL/GenBank/DDBJ whole genome shotgun (WGS) entry which is preliminary data.</text>
</comment>
<accession>A0ACA9KCP8</accession>
<dbReference type="EMBL" id="CAJVPT010001565">
    <property type="protein sequence ID" value="CAG8465044.1"/>
    <property type="molecule type" value="Genomic_DNA"/>
</dbReference>
<keyword evidence="2" id="KW-1185">Reference proteome</keyword>
<sequence>MDIEARNRYCGLLMFPVKGPGSKGNDFIMNHYDVNSFSDQPEPYYKSQSDSQETSIAAGAAAAGGEENGKSSGCQKGQQTEKRPPRPPNAFILYRREKQPAILATNRHLTNAQISRYIADLWKSESNETRLVWERLADQTKLEHMKAYPNYVYRPNKNKGKKRPGRKQPAASNDTSKSPVMNPQEDSVGPVRPSTRGQNRLTMVPRRIDLESQTTATEFQSMVPAVTTTPPLEPANEIPLLNLDFTDVPTTELLTPITPQQQQHFEIGWKVVPTQPEPETINHRENILFQPFTFHEPTIDPSILFLNEHDTTTSIYDNPSAYSQNTIDASSLKTTSDSSSSAGFSEFRDSSVNNPAIADIFAFGYFGGSANHFSNSNY</sequence>
<reference evidence="1" key="1">
    <citation type="submission" date="2021-06" db="EMBL/GenBank/DDBJ databases">
        <authorList>
            <person name="Kallberg Y."/>
            <person name="Tangrot J."/>
            <person name="Rosling A."/>
        </authorList>
    </citation>
    <scope>NUCLEOTIDE SEQUENCE</scope>
    <source>
        <strain evidence="1">CL356</strain>
    </source>
</reference>